<dbReference type="GO" id="GO:0005886">
    <property type="term" value="C:plasma membrane"/>
    <property type="evidence" value="ECO:0007669"/>
    <property type="project" value="TreeGrafter"/>
</dbReference>
<feature type="transmembrane region" description="Helical" evidence="1">
    <location>
        <begin position="206"/>
        <end position="224"/>
    </location>
</feature>
<gene>
    <name evidence="2" type="ORF">H8K47_09300</name>
</gene>
<dbReference type="Proteomes" id="UP000612361">
    <property type="component" value="Unassembled WGS sequence"/>
</dbReference>
<evidence type="ECO:0000256" key="1">
    <source>
        <dbReference type="SAM" id="Phobius"/>
    </source>
</evidence>
<keyword evidence="1" id="KW-1133">Transmembrane helix</keyword>
<dbReference type="EMBL" id="JACOGG010000008">
    <property type="protein sequence ID" value="MBC3935557.1"/>
    <property type="molecule type" value="Genomic_DNA"/>
</dbReference>
<sequence>MYLISLSSIAIATLSIYSFLLLATLATAITTRGRPDSGLRPRVYAWWVIAPVITASLLTYPLGVLALVLLIAGLALQDICRLSVKPAQTLGCAALIAMMIVLIVMLLPARAALVLGCLYWLAYLFFLLSKHRQACLLIAWCWTACGLGFLYLLTVDTGIDTASRLSWLFFLIVCTCLNDVAQYLTGTRFGKHKLVASVSPNKTVQGLIGGLLFSAVFCMLLGSYLQLASLPWLCAIGIWLAIAGFCGDLLFSAVKRRLGIKDFSSLIPGHGGILDRADSLMLTAPALYVALRIVQ</sequence>
<dbReference type="GO" id="GO:0016779">
    <property type="term" value="F:nucleotidyltransferase activity"/>
    <property type="evidence" value="ECO:0007669"/>
    <property type="project" value="UniProtKB-KW"/>
</dbReference>
<feature type="transmembrane region" description="Helical" evidence="1">
    <location>
        <begin position="111"/>
        <end position="128"/>
    </location>
</feature>
<feature type="transmembrane region" description="Helical" evidence="1">
    <location>
        <begin position="44"/>
        <end position="75"/>
    </location>
</feature>
<feature type="transmembrane region" description="Helical" evidence="1">
    <location>
        <begin position="165"/>
        <end position="185"/>
    </location>
</feature>
<keyword evidence="3" id="KW-1185">Reference proteome</keyword>
<reference evidence="2" key="1">
    <citation type="submission" date="2020-08" db="EMBL/GenBank/DDBJ databases">
        <title>Novel species isolated from subtropical streams in China.</title>
        <authorList>
            <person name="Lu H."/>
        </authorList>
    </citation>
    <scope>NUCLEOTIDE SEQUENCE</scope>
    <source>
        <strain evidence="2">CY7W</strain>
    </source>
</reference>
<dbReference type="PANTHER" id="PTHR43535">
    <property type="entry name" value="PHOSPHATIDATE CYTIDYLYLTRANSFERASE"/>
    <property type="match status" value="1"/>
</dbReference>
<name>A0A923KVN3_9BURK</name>
<feature type="transmembrane region" description="Helical" evidence="1">
    <location>
        <begin position="135"/>
        <end position="153"/>
    </location>
</feature>
<keyword evidence="1" id="KW-0472">Membrane</keyword>
<organism evidence="2 3">
    <name type="scientific">Undibacterium rugosum</name>
    <dbReference type="NCBI Taxonomy" id="2762291"/>
    <lineage>
        <taxon>Bacteria</taxon>
        <taxon>Pseudomonadati</taxon>
        <taxon>Pseudomonadota</taxon>
        <taxon>Betaproteobacteria</taxon>
        <taxon>Burkholderiales</taxon>
        <taxon>Oxalobacteraceae</taxon>
        <taxon>Undibacterium</taxon>
    </lineage>
</organism>
<evidence type="ECO:0000313" key="3">
    <source>
        <dbReference type="Proteomes" id="UP000612361"/>
    </source>
</evidence>
<feature type="transmembrane region" description="Helical" evidence="1">
    <location>
        <begin position="87"/>
        <end position="105"/>
    </location>
</feature>
<accession>A0A923KVN3</accession>
<dbReference type="AlphaFoldDB" id="A0A923KVN3"/>
<keyword evidence="2" id="KW-0548">Nucleotidyltransferase</keyword>
<dbReference type="RefSeq" id="WP_186881133.1">
    <property type="nucleotide sequence ID" value="NZ_JACOGG010000008.1"/>
</dbReference>
<proteinExistence type="predicted"/>
<comment type="caution">
    <text evidence="2">The sequence shown here is derived from an EMBL/GenBank/DDBJ whole genome shotgun (WGS) entry which is preliminary data.</text>
</comment>
<dbReference type="PANTHER" id="PTHR43535:SF1">
    <property type="entry name" value="PHOSPHATIDATE CYTIDYLYLTRANSFERASE"/>
    <property type="match status" value="1"/>
</dbReference>
<protein>
    <submittedName>
        <fullName evidence="2">Phosphatidate cytidylyltransferase</fullName>
    </submittedName>
</protein>
<keyword evidence="1" id="KW-0812">Transmembrane</keyword>
<keyword evidence="2" id="KW-0808">Transferase</keyword>
<dbReference type="Pfam" id="PF01148">
    <property type="entry name" value="CTP_transf_1"/>
    <property type="match status" value="1"/>
</dbReference>
<dbReference type="GO" id="GO:0009273">
    <property type="term" value="P:peptidoglycan-based cell wall biogenesis"/>
    <property type="evidence" value="ECO:0007669"/>
    <property type="project" value="TreeGrafter"/>
</dbReference>
<feature type="transmembrane region" description="Helical" evidence="1">
    <location>
        <begin position="230"/>
        <end position="251"/>
    </location>
</feature>
<evidence type="ECO:0000313" key="2">
    <source>
        <dbReference type="EMBL" id="MBC3935557.1"/>
    </source>
</evidence>